<dbReference type="STRING" id="561365.SAMN05660866_01456"/>
<organism evidence="1 2">
    <name type="scientific">Maribacter arcticus</name>
    <dbReference type="NCBI Taxonomy" id="561365"/>
    <lineage>
        <taxon>Bacteria</taxon>
        <taxon>Pseudomonadati</taxon>
        <taxon>Bacteroidota</taxon>
        <taxon>Flavobacteriia</taxon>
        <taxon>Flavobacteriales</taxon>
        <taxon>Flavobacteriaceae</taxon>
        <taxon>Maribacter</taxon>
    </lineage>
</organism>
<dbReference type="InterPro" id="IPR000944">
    <property type="entry name" value="Tscrpt_reg_Rrf2"/>
</dbReference>
<dbReference type="InterPro" id="IPR030489">
    <property type="entry name" value="TR_Rrf2-type_CS"/>
</dbReference>
<gene>
    <name evidence="1" type="ORF">SAMN05660866_01456</name>
</gene>
<dbReference type="PANTHER" id="PTHR33221:SF15">
    <property type="entry name" value="HTH-TYPE TRANSCRIPTIONAL REGULATOR YWGB-RELATED"/>
    <property type="match status" value="1"/>
</dbReference>
<protein>
    <submittedName>
        <fullName evidence="1">Transcriptional regulator, BadM/Rrf2 family</fullName>
    </submittedName>
</protein>
<accession>A0A1T5B6J3</accession>
<name>A0A1T5B6J3_9FLAO</name>
<sequence>MEMLSNASKYAINAVLFLALDAHKDRKIGVKEIAAGIDVPVAFLAKLLQNLSRKGVVSSTKGPNGGFYLTEENRLQKLLVVIDHIDGLSKLKECVLGLSSCNSEKPCPMHTLVQPLRKKFLYELSNNSISAFAEKVQKGETFLNY</sequence>
<dbReference type="InterPro" id="IPR036388">
    <property type="entry name" value="WH-like_DNA-bd_sf"/>
</dbReference>
<dbReference type="SUPFAM" id="SSF46785">
    <property type="entry name" value="Winged helix' DNA-binding domain"/>
    <property type="match status" value="1"/>
</dbReference>
<dbReference type="Gene3D" id="1.10.10.10">
    <property type="entry name" value="Winged helix-like DNA-binding domain superfamily/Winged helix DNA-binding domain"/>
    <property type="match status" value="1"/>
</dbReference>
<dbReference type="InterPro" id="IPR036390">
    <property type="entry name" value="WH_DNA-bd_sf"/>
</dbReference>
<evidence type="ECO:0000313" key="1">
    <source>
        <dbReference type="EMBL" id="SKB42513.1"/>
    </source>
</evidence>
<keyword evidence="2" id="KW-1185">Reference proteome</keyword>
<dbReference type="Proteomes" id="UP000190339">
    <property type="component" value="Unassembled WGS sequence"/>
</dbReference>
<dbReference type="PROSITE" id="PS51197">
    <property type="entry name" value="HTH_RRF2_2"/>
    <property type="match status" value="1"/>
</dbReference>
<dbReference type="RefSeq" id="WP_317042694.1">
    <property type="nucleotide sequence ID" value="NZ_FUYL01000003.1"/>
</dbReference>
<dbReference type="PANTHER" id="PTHR33221">
    <property type="entry name" value="WINGED HELIX-TURN-HELIX TRANSCRIPTIONAL REGULATOR, RRF2 FAMILY"/>
    <property type="match status" value="1"/>
</dbReference>
<dbReference type="AlphaFoldDB" id="A0A1T5B6J3"/>
<dbReference type="GO" id="GO:0003700">
    <property type="term" value="F:DNA-binding transcription factor activity"/>
    <property type="evidence" value="ECO:0007669"/>
    <property type="project" value="TreeGrafter"/>
</dbReference>
<reference evidence="2" key="1">
    <citation type="submission" date="2017-02" db="EMBL/GenBank/DDBJ databases">
        <authorList>
            <person name="Varghese N."/>
            <person name="Submissions S."/>
        </authorList>
    </citation>
    <scope>NUCLEOTIDE SEQUENCE [LARGE SCALE GENOMIC DNA]</scope>
    <source>
        <strain evidence="2">DSM 23546</strain>
    </source>
</reference>
<dbReference type="GO" id="GO:0005829">
    <property type="term" value="C:cytosol"/>
    <property type="evidence" value="ECO:0007669"/>
    <property type="project" value="TreeGrafter"/>
</dbReference>
<dbReference type="EMBL" id="FUYL01000003">
    <property type="protein sequence ID" value="SKB42513.1"/>
    <property type="molecule type" value="Genomic_DNA"/>
</dbReference>
<dbReference type="NCBIfam" id="TIGR00738">
    <property type="entry name" value="rrf2_super"/>
    <property type="match status" value="1"/>
</dbReference>
<evidence type="ECO:0000313" key="2">
    <source>
        <dbReference type="Proteomes" id="UP000190339"/>
    </source>
</evidence>
<dbReference type="PROSITE" id="PS01332">
    <property type="entry name" value="HTH_RRF2_1"/>
    <property type="match status" value="1"/>
</dbReference>
<proteinExistence type="predicted"/>
<dbReference type="Pfam" id="PF02082">
    <property type="entry name" value="Rrf2"/>
    <property type="match status" value="1"/>
</dbReference>